<accession>A0ABV1IJ01</accession>
<proteinExistence type="predicted"/>
<dbReference type="RefSeq" id="WP_349183271.1">
    <property type="nucleotide sequence ID" value="NZ_JBBNGS010000027.1"/>
</dbReference>
<reference evidence="2 3" key="1">
    <citation type="submission" date="2024-04" db="EMBL/GenBank/DDBJ databases">
        <title>Human intestinal bacterial collection.</title>
        <authorList>
            <person name="Pauvert C."/>
            <person name="Hitch T.C.A."/>
            <person name="Clavel T."/>
        </authorList>
    </citation>
    <scope>NUCLEOTIDE SEQUENCE [LARGE SCALE GENOMIC DNA]</scope>
    <source>
        <strain evidence="2 3">CLA-AA-H197</strain>
    </source>
</reference>
<dbReference type="Gene3D" id="3.30.2310.20">
    <property type="entry name" value="RelE-like"/>
    <property type="match status" value="1"/>
</dbReference>
<dbReference type="EMBL" id="JBBNGS010000027">
    <property type="protein sequence ID" value="MEQ2638591.1"/>
    <property type="molecule type" value="Genomic_DNA"/>
</dbReference>
<evidence type="ECO:0000313" key="2">
    <source>
        <dbReference type="EMBL" id="MEQ2638591.1"/>
    </source>
</evidence>
<sequence>MACEVVVTDEAKEDLEAAVLYLTESLGAPAAAGDLLDAFDGFVAKVEAFPLMYPTARESRLAHLGYRKAALEGYLALYRVKGEKVYVAHFFHQSQDYARLV</sequence>
<dbReference type="Proteomes" id="UP001478817">
    <property type="component" value="Unassembled WGS sequence"/>
</dbReference>
<dbReference type="InterPro" id="IPR007712">
    <property type="entry name" value="RelE/ParE_toxin"/>
</dbReference>
<comment type="caution">
    <text evidence="2">The sequence shown here is derived from an EMBL/GenBank/DDBJ whole genome shotgun (WGS) entry which is preliminary data.</text>
</comment>
<dbReference type="InterPro" id="IPR035093">
    <property type="entry name" value="RelE/ParE_toxin_dom_sf"/>
</dbReference>
<protein>
    <submittedName>
        <fullName evidence="2">Type II toxin-antitoxin system RelE/ParE family toxin</fullName>
    </submittedName>
</protein>
<name>A0ABV1IJ01_9ACTN</name>
<gene>
    <name evidence="2" type="ORF">AAAT05_09615</name>
</gene>
<evidence type="ECO:0000256" key="1">
    <source>
        <dbReference type="ARBA" id="ARBA00022649"/>
    </source>
</evidence>
<keyword evidence="3" id="KW-1185">Reference proteome</keyword>
<dbReference type="Pfam" id="PF05016">
    <property type="entry name" value="ParE_toxin"/>
    <property type="match status" value="1"/>
</dbReference>
<evidence type="ECO:0000313" key="3">
    <source>
        <dbReference type="Proteomes" id="UP001478817"/>
    </source>
</evidence>
<keyword evidence="1" id="KW-1277">Toxin-antitoxin system</keyword>
<organism evidence="2 3">
    <name type="scientific">Paratractidigestivibacter faecalis</name>
    <dbReference type="NCBI Taxonomy" id="2292441"/>
    <lineage>
        <taxon>Bacteria</taxon>
        <taxon>Bacillati</taxon>
        <taxon>Actinomycetota</taxon>
        <taxon>Coriobacteriia</taxon>
        <taxon>Coriobacteriales</taxon>
        <taxon>Atopobiaceae</taxon>
        <taxon>Paratractidigestivibacter</taxon>
    </lineage>
</organism>